<dbReference type="CDD" id="cd00130">
    <property type="entry name" value="PAS"/>
    <property type="match status" value="1"/>
</dbReference>
<dbReference type="PROSITE" id="PS50112">
    <property type="entry name" value="PAS"/>
    <property type="match status" value="1"/>
</dbReference>
<dbReference type="InterPro" id="IPR043128">
    <property type="entry name" value="Rev_trsase/Diguanyl_cyclase"/>
</dbReference>
<evidence type="ECO:0000259" key="1">
    <source>
        <dbReference type="PROSITE" id="PS50112"/>
    </source>
</evidence>
<evidence type="ECO:0000313" key="4">
    <source>
        <dbReference type="EMBL" id="QSZ41075.1"/>
    </source>
</evidence>
<dbReference type="InterPro" id="IPR029787">
    <property type="entry name" value="Nucleotide_cyclase"/>
</dbReference>
<dbReference type="InterPro" id="IPR001610">
    <property type="entry name" value="PAC"/>
</dbReference>
<dbReference type="Gene3D" id="3.30.450.20">
    <property type="entry name" value="PAS domain"/>
    <property type="match status" value="1"/>
</dbReference>
<dbReference type="GO" id="GO:0003824">
    <property type="term" value="F:catalytic activity"/>
    <property type="evidence" value="ECO:0007669"/>
    <property type="project" value="UniProtKB-ARBA"/>
</dbReference>
<dbReference type="InterPro" id="IPR000700">
    <property type="entry name" value="PAS-assoc_C"/>
</dbReference>
<dbReference type="CDD" id="cd01949">
    <property type="entry name" value="GGDEF"/>
    <property type="match status" value="1"/>
</dbReference>
<sequence>MELNILELRAKAFDYLFDAVVVTDGQGIITDWNSGSELLYGYTKEEAIGQPASILHVLEDSDSITSLVLSSVEKYGKWNGEIRYLHKDGHIGWLESICIPVFDDKQQMIGALGINRDITTRIEETKKLEYQAHYDPLTKLPNRALFFERLEKTLAISKRKKHSFAILFIDLDDFKSINDKYGHNIGDELLHEVSRKLESCIRESDTVGRISGDEFVILLTEIASHDEPGIMAERIIKTVSSPIKIKDSVCNIGVSIGISLYPEHSSDLDELLILADKAMYHVKHFGKNSSEYAK</sequence>
<dbReference type="SMART" id="SM00086">
    <property type="entry name" value="PAC"/>
    <property type="match status" value="1"/>
</dbReference>
<dbReference type="SUPFAM" id="SSF55073">
    <property type="entry name" value="Nucleotide cyclase"/>
    <property type="match status" value="1"/>
</dbReference>
<dbReference type="RefSeq" id="WP_207562347.1">
    <property type="nucleotide sequence ID" value="NZ_CP046072.1"/>
</dbReference>
<evidence type="ECO:0000259" key="3">
    <source>
        <dbReference type="PROSITE" id="PS50887"/>
    </source>
</evidence>
<dbReference type="PANTHER" id="PTHR46663">
    <property type="entry name" value="DIGUANYLATE CYCLASE DGCT-RELATED"/>
    <property type="match status" value="1"/>
</dbReference>
<dbReference type="Pfam" id="PF13426">
    <property type="entry name" value="PAS_9"/>
    <property type="match status" value="1"/>
</dbReference>
<dbReference type="SMART" id="SM00091">
    <property type="entry name" value="PAS"/>
    <property type="match status" value="1"/>
</dbReference>
<dbReference type="Gene3D" id="3.30.70.270">
    <property type="match status" value="1"/>
</dbReference>
<dbReference type="Pfam" id="PF00990">
    <property type="entry name" value="GGDEF"/>
    <property type="match status" value="1"/>
</dbReference>
<dbReference type="PROSITE" id="PS50887">
    <property type="entry name" value="GGDEF"/>
    <property type="match status" value="1"/>
</dbReference>
<dbReference type="PANTHER" id="PTHR46663:SF3">
    <property type="entry name" value="SLL0267 PROTEIN"/>
    <property type="match status" value="1"/>
</dbReference>
<feature type="domain" description="GGDEF" evidence="3">
    <location>
        <begin position="162"/>
        <end position="294"/>
    </location>
</feature>
<dbReference type="NCBIfam" id="TIGR00254">
    <property type="entry name" value="GGDEF"/>
    <property type="match status" value="1"/>
</dbReference>
<name>A0A975GBY9_9BACT</name>
<dbReference type="PROSITE" id="PS50113">
    <property type="entry name" value="PAC"/>
    <property type="match status" value="1"/>
</dbReference>
<dbReference type="SUPFAM" id="SSF55785">
    <property type="entry name" value="PYP-like sensor domain (PAS domain)"/>
    <property type="match status" value="1"/>
</dbReference>
<reference evidence="4" key="1">
    <citation type="submission" date="2019-11" db="EMBL/GenBank/DDBJ databases">
        <authorList>
            <person name="Kojima H."/>
        </authorList>
    </citation>
    <scope>NUCLEOTIDE SEQUENCE</scope>
    <source>
        <strain evidence="4">H1576</strain>
    </source>
</reference>
<dbReference type="Proteomes" id="UP000671852">
    <property type="component" value="Chromosome"/>
</dbReference>
<evidence type="ECO:0000259" key="2">
    <source>
        <dbReference type="PROSITE" id="PS50113"/>
    </source>
</evidence>
<dbReference type="NCBIfam" id="TIGR00229">
    <property type="entry name" value="sensory_box"/>
    <property type="match status" value="1"/>
</dbReference>
<evidence type="ECO:0000313" key="5">
    <source>
        <dbReference type="Proteomes" id="UP000671852"/>
    </source>
</evidence>
<proteinExistence type="predicted"/>
<dbReference type="SMART" id="SM00267">
    <property type="entry name" value="GGDEF"/>
    <property type="match status" value="1"/>
</dbReference>
<keyword evidence="5" id="KW-1185">Reference proteome</keyword>
<feature type="domain" description="PAS" evidence="1">
    <location>
        <begin position="5"/>
        <end position="62"/>
    </location>
</feature>
<gene>
    <name evidence="4" type="ORF">GJV85_02735</name>
</gene>
<dbReference type="FunFam" id="3.30.70.270:FF:000001">
    <property type="entry name" value="Diguanylate cyclase domain protein"/>
    <property type="match status" value="1"/>
</dbReference>
<dbReference type="KEGG" id="saqt:GJV85_02735"/>
<dbReference type="InterPro" id="IPR000014">
    <property type="entry name" value="PAS"/>
</dbReference>
<dbReference type="InterPro" id="IPR052163">
    <property type="entry name" value="DGC-Regulatory_Protein"/>
</dbReference>
<dbReference type="InterPro" id="IPR035965">
    <property type="entry name" value="PAS-like_dom_sf"/>
</dbReference>
<accession>A0A975GBY9</accession>
<feature type="domain" description="PAC" evidence="2">
    <location>
        <begin position="78"/>
        <end position="130"/>
    </location>
</feature>
<reference evidence="4" key="2">
    <citation type="submission" date="2021-04" db="EMBL/GenBank/DDBJ databases">
        <title>Isolation and characterization of a novel species of the genus Sulfurimonas.</title>
        <authorList>
            <person name="Fukui M."/>
        </authorList>
    </citation>
    <scope>NUCLEOTIDE SEQUENCE</scope>
    <source>
        <strain evidence="4">H1576</strain>
    </source>
</reference>
<dbReference type="AlphaFoldDB" id="A0A975GBY9"/>
<protein>
    <submittedName>
        <fullName evidence="4">Diguanylate cyclase</fullName>
    </submittedName>
</protein>
<dbReference type="InterPro" id="IPR000160">
    <property type="entry name" value="GGDEF_dom"/>
</dbReference>
<organism evidence="4 5">
    <name type="scientific">Sulfurimonas aquatica</name>
    <dbReference type="NCBI Taxonomy" id="2672570"/>
    <lineage>
        <taxon>Bacteria</taxon>
        <taxon>Pseudomonadati</taxon>
        <taxon>Campylobacterota</taxon>
        <taxon>Epsilonproteobacteria</taxon>
        <taxon>Campylobacterales</taxon>
        <taxon>Sulfurimonadaceae</taxon>
        <taxon>Sulfurimonas</taxon>
    </lineage>
</organism>
<dbReference type="EMBL" id="CP046072">
    <property type="protein sequence ID" value="QSZ41075.1"/>
    <property type="molecule type" value="Genomic_DNA"/>
</dbReference>